<proteinExistence type="predicted"/>
<reference evidence="2 3" key="1">
    <citation type="journal article" date="2012" name="MBio">
        <title>Comparative genome analysis of three eukaryotic parasites with differing abilities to transform leukocytes reveals key mediators of Theileria-induced leukocyte transformation.</title>
        <authorList>
            <person name="Hayashida K."/>
            <person name="Hara Y."/>
            <person name="Abe T."/>
            <person name="Yamasaki C."/>
            <person name="Toyoda A."/>
            <person name="Kosuge T."/>
            <person name="Suzuki Y."/>
            <person name="Sato Y."/>
            <person name="Kawashima S."/>
            <person name="Katayama T."/>
            <person name="Wakaguri H."/>
            <person name="Inoue N."/>
            <person name="Homma K."/>
            <person name="Tada-Umezaki M."/>
            <person name="Yagi Y."/>
            <person name="Fujii Y."/>
            <person name="Habara T."/>
            <person name="Kanehisa M."/>
            <person name="Watanabe H."/>
            <person name="Ito K."/>
            <person name="Gojobori T."/>
            <person name="Sugawara H."/>
            <person name="Imanishi T."/>
            <person name="Weir W."/>
            <person name="Gardner M."/>
            <person name="Pain A."/>
            <person name="Shiels B."/>
            <person name="Hattori M."/>
            <person name="Nene V."/>
            <person name="Sugimoto C."/>
        </authorList>
    </citation>
    <scope>NUCLEOTIDE SEQUENCE [LARGE SCALE GENOMIC DNA]</scope>
    <source>
        <strain evidence="2 3">Shintoku</strain>
    </source>
</reference>
<accession>J4C8G7</accession>
<protein>
    <submittedName>
        <fullName evidence="2">Uncharacterized protein</fullName>
    </submittedName>
</protein>
<dbReference type="GeneID" id="20715230"/>
<dbReference type="STRING" id="869250.J4C8G7"/>
<gene>
    <name evidence="2" type="ORF">TOT_030000020</name>
</gene>
<dbReference type="eggNOG" id="ENOG502TN5C">
    <property type="taxonomic scope" value="Eukaryota"/>
</dbReference>
<name>J4C8G7_THEOR</name>
<dbReference type="Proteomes" id="UP000003786">
    <property type="component" value="Chromosome 3"/>
</dbReference>
<dbReference type="RefSeq" id="XP_009691059.1">
    <property type="nucleotide sequence ID" value="XM_009692764.1"/>
</dbReference>
<keyword evidence="1" id="KW-0732">Signal</keyword>
<sequence>MASKIRGLILIAASYCLISAAIDPTILDICNYSVNDRRVSCRPEKYGLLKFSPDEGITFKSAIYGPINIWDGRSSQNWIKLLEFDTFDAIPQLVTIHITDGVNFGTLYYKWEKGAFVIIKSEASLLYRTALTQNVIVDNSVYLDLKKELNRVIFDCEDKEYHGVKFSIVYPKITYNLVGVFYGTQMVFKSDKVYNVVVKKFKNVPRLIMVNSDDSSDLQMFVLREKWEQCDSAEAQKFIKKIIDYERDHPPIVQTYDEVVYTSLQCPLYIPEMYSEQRIISMSLNTLCPTYPIYYFPGTSPDPKTVFLDLNDVTQEFIEATMRHEDFDILHVRSKSGIKVSSIIESGCLVWENEREYSIKELFVYKRNELPVLMKLHLYRSGDKTFFFYRRFGKLYPTPREEFHRLFAKWKRGDTYDKTIAYSLYGSNNKFLFKEIHDVNDGVYNLSVYPHEMFELVRIVNGANELIRPNDERWPTFTVTLFDSTHKILSLNYIKNDVVDIKFYKCTSYFTEIEQKMQQNLFHQYKSQIHTQSEVFFDLAKTNIPKYNNLTEKASELIPLSGFYVKMIVHGDFVLWKSYKARCTAVMALKTETLNMIKLKILDENRTSELYFRVLKDKFLRLEMDEYNFIKRKAVENIRYPEAKAIIERSNVYRVPINNYNPFDAARPTSFSVSYTDLDSLLLDTTYSTREGYGFNNITYDDKPLWKPHNSTHFITRFNLHFFESKPILGKFEGKVNYQQIVEFYDFSKGYPVLLDKQSFDKFYSEYSDEVQKTVLKNNLKYTLVLDLLKYDNFNATGRRWDGMISIEYVHKEQLTVDAVFFGYEILWASVNGERAKKVTAIYYEKFPMIIQLHMTGTNLIKYLSHYNSLWHEINPDTLKSEMQTLLDFEPKRIRFTLPELNEETEYDDNSFKGGHFTARKFISKNNLVTTILDGRNKLYSPDAFSFIECILLYYHGNTPQLLSFREKNLFGYSFDHYFAYRNGWRPVAFSLFEQFYNYFVNRVPKEQCIRNSFVYDILKKDSRVNATVEPNKEYLIKFEVTDQDYSISAIRNGDEAIWEAPKDRILETFYIYRDRKTPVIARVIEIDCNQQKQDIFIKLFKTEWKEIDVVQFNDTVTGLKQKFDSMRPAATETESPDSSDELLQGHQRRRRVRKASSYTSLTPYFDCTLDLAQTIDIDKFKFLTGFYDRVVPFNYYEPKLDIVIKGVRIGEKFVWRTSSDVLSCASIKCYFKDNFPVLFEILIADSSRARSKKFKYITYDQSEDKWKNCDQAIFDATLKDLATSLSSKTIPVSAPSFQI</sequence>
<keyword evidence="3" id="KW-1185">Reference proteome</keyword>
<dbReference type="KEGG" id="tot:TOT_030000020"/>
<evidence type="ECO:0000256" key="1">
    <source>
        <dbReference type="SAM" id="SignalP"/>
    </source>
</evidence>
<evidence type="ECO:0000313" key="2">
    <source>
        <dbReference type="EMBL" id="BAM40758.1"/>
    </source>
</evidence>
<dbReference type="EMBL" id="AP011948">
    <property type="protein sequence ID" value="BAM40758.1"/>
    <property type="molecule type" value="Genomic_DNA"/>
</dbReference>
<dbReference type="OrthoDB" id="10333036at2759"/>
<feature type="chain" id="PRO_5003778646" evidence="1">
    <location>
        <begin position="21"/>
        <end position="1300"/>
    </location>
</feature>
<feature type="signal peptide" evidence="1">
    <location>
        <begin position="1"/>
        <end position="20"/>
    </location>
</feature>
<evidence type="ECO:0000313" key="3">
    <source>
        <dbReference type="Proteomes" id="UP000003786"/>
    </source>
</evidence>
<dbReference type="VEuPathDB" id="PiroplasmaDB:TOT_030000020"/>
<organism evidence="2 3">
    <name type="scientific">Theileria orientalis strain Shintoku</name>
    <dbReference type="NCBI Taxonomy" id="869250"/>
    <lineage>
        <taxon>Eukaryota</taxon>
        <taxon>Sar</taxon>
        <taxon>Alveolata</taxon>
        <taxon>Apicomplexa</taxon>
        <taxon>Aconoidasida</taxon>
        <taxon>Piroplasmida</taxon>
        <taxon>Theileriidae</taxon>
        <taxon>Theileria</taxon>
    </lineage>
</organism>
<dbReference type="OMA" id="WTAPKHI"/>